<dbReference type="Proteomes" id="UP001139369">
    <property type="component" value="Unassembled WGS sequence"/>
</dbReference>
<name>A0A9X2AIF3_9FLAO</name>
<evidence type="ECO:0000313" key="2">
    <source>
        <dbReference type="Proteomes" id="UP001139369"/>
    </source>
</evidence>
<protein>
    <submittedName>
        <fullName evidence="1">Carboxypeptidase-like regulatory domain-containing protein</fullName>
    </submittedName>
</protein>
<keyword evidence="1" id="KW-0121">Carboxypeptidase</keyword>
<dbReference type="SUPFAM" id="SSF49464">
    <property type="entry name" value="Carboxypeptidase regulatory domain-like"/>
    <property type="match status" value="1"/>
</dbReference>
<dbReference type="AlphaFoldDB" id="A0A9X2AIF3"/>
<dbReference type="Pfam" id="PF13715">
    <property type="entry name" value="CarbopepD_reg_2"/>
    <property type="match status" value="1"/>
</dbReference>
<accession>A0A9X2AIF3</accession>
<reference evidence="1" key="1">
    <citation type="submission" date="2022-02" db="EMBL/GenBank/DDBJ databases">
        <title>Polaribacter sp. MSW13, isolated from seawater.</title>
        <authorList>
            <person name="Kristyanto S."/>
            <person name="Jung J."/>
            <person name="Jeon C.O."/>
        </authorList>
    </citation>
    <scope>NUCLEOTIDE SEQUENCE</scope>
    <source>
        <strain evidence="1">MSW13</strain>
    </source>
</reference>
<keyword evidence="1" id="KW-0645">Protease</keyword>
<evidence type="ECO:0000313" key="1">
    <source>
        <dbReference type="EMBL" id="MCI2228027.1"/>
    </source>
</evidence>
<sequence length="259" mass="29872">MKNLLTLFFLFVLFSVKGQELRKIINGKVTYKKSPISDVHVINMNTNIGTTTNDKGFFEIPIIVGDSLFISHLNFKIDTVFISKDINYQKTVNIELSEKTNTLEEFTLGKQKNIFELYNDIKRYEGPKVNAISLGLPYAKTKAKKNKAIVSFQSGGILSLDNLINSINGKKRQEKIIEKLSLEDSQLKKIRKHFTDNFFIVDLMIRKENINPFLNYCFKKNIIPIFQKKEFIKLTRILLKESKIFPQKAAIDSLVIINN</sequence>
<gene>
    <name evidence="1" type="ORF">MC378_02525</name>
</gene>
<dbReference type="EMBL" id="JAKQYM010000001">
    <property type="protein sequence ID" value="MCI2228027.1"/>
    <property type="molecule type" value="Genomic_DNA"/>
</dbReference>
<comment type="caution">
    <text evidence="1">The sequence shown here is derived from an EMBL/GenBank/DDBJ whole genome shotgun (WGS) entry which is preliminary data.</text>
</comment>
<proteinExistence type="predicted"/>
<keyword evidence="2" id="KW-1185">Reference proteome</keyword>
<dbReference type="RefSeq" id="WP_242177141.1">
    <property type="nucleotide sequence ID" value="NZ_JAKQYM010000001.1"/>
</dbReference>
<keyword evidence="1" id="KW-0378">Hydrolase</keyword>
<organism evidence="1 2">
    <name type="scientific">Polaribacter marinus</name>
    <dbReference type="NCBI Taxonomy" id="2916838"/>
    <lineage>
        <taxon>Bacteria</taxon>
        <taxon>Pseudomonadati</taxon>
        <taxon>Bacteroidota</taxon>
        <taxon>Flavobacteriia</taxon>
        <taxon>Flavobacteriales</taxon>
        <taxon>Flavobacteriaceae</taxon>
    </lineage>
</organism>
<dbReference type="GO" id="GO:0004180">
    <property type="term" value="F:carboxypeptidase activity"/>
    <property type="evidence" value="ECO:0007669"/>
    <property type="project" value="UniProtKB-KW"/>
</dbReference>
<dbReference type="InterPro" id="IPR008969">
    <property type="entry name" value="CarboxyPept-like_regulatory"/>
</dbReference>